<dbReference type="AlphaFoldDB" id="A0A1M7BLZ3"/>
<dbReference type="GO" id="GO:0016787">
    <property type="term" value="F:hydrolase activity"/>
    <property type="evidence" value="ECO:0007669"/>
    <property type="project" value="UniProtKB-KW"/>
</dbReference>
<dbReference type="Proteomes" id="UP000186002">
    <property type="component" value="Unassembled WGS sequence"/>
</dbReference>
<evidence type="ECO:0000313" key="3">
    <source>
        <dbReference type="EMBL" id="SHL55886.1"/>
    </source>
</evidence>
<dbReference type="InterPro" id="IPR036663">
    <property type="entry name" value="Fumarylacetoacetase_C_sf"/>
</dbReference>
<evidence type="ECO:0000259" key="2">
    <source>
        <dbReference type="Pfam" id="PF18288"/>
    </source>
</evidence>
<dbReference type="RefSeq" id="WP_073009296.1">
    <property type="nucleotide sequence ID" value="NZ_FRBW01000001.1"/>
</dbReference>
<dbReference type="InterPro" id="IPR011234">
    <property type="entry name" value="Fumarylacetoacetase-like_C"/>
</dbReference>
<dbReference type="EMBL" id="FRBW01000001">
    <property type="protein sequence ID" value="SHL55886.1"/>
    <property type="molecule type" value="Genomic_DNA"/>
</dbReference>
<sequence length="338" mass="36288">MKLASLKDGSRDGKLVIVNDSLTRCTEATHIAPTLQAALDDWDKVAPKLEVLAESLSHDAVPSMRFHEHDALSPLPRAYQWADGSAYVNHVELVRKARNAEMPESFWTDPLMYQGGSDSFLAPRDPIRMADEAFGIDMEGEIAVIVGDVPMGASLEEAREAIRLVMLVNDVSLRGLIPAELAKGFGFFQSKPSSAFSPVAVTPADLGDAWDGGKLHLPLRVDYNGKAFGRAEAGVDMTFDFPQLIAHAAKTRPLSAGTIIGSGTVSNKMDGGPGKPVSEGGVGYSCIAEIRMIETINGGKPVTPFMKFGDTVRIEMFDKAGHSIFGAIEQTVEKSKTA</sequence>
<keyword evidence="3" id="KW-0378">Hydrolase</keyword>
<proteinExistence type="predicted"/>
<dbReference type="SUPFAM" id="SSF56529">
    <property type="entry name" value="FAH"/>
    <property type="match status" value="1"/>
</dbReference>
<gene>
    <name evidence="3" type="ORF">SAMN05444272_0885</name>
</gene>
<evidence type="ECO:0000259" key="1">
    <source>
        <dbReference type="Pfam" id="PF01557"/>
    </source>
</evidence>
<feature type="domain" description="Fumarylacetoacetase N-terminal" evidence="2">
    <location>
        <begin position="1"/>
        <end position="77"/>
    </location>
</feature>
<dbReference type="STRING" id="735517.SAMN05444272_0885"/>
<reference evidence="3 4" key="1">
    <citation type="submission" date="2016-11" db="EMBL/GenBank/DDBJ databases">
        <authorList>
            <person name="Jaros S."/>
            <person name="Januszkiewicz K."/>
            <person name="Wedrychowicz H."/>
        </authorList>
    </citation>
    <scope>NUCLEOTIDE SEQUENCE [LARGE SCALE GENOMIC DNA]</scope>
    <source>
        <strain evidence="3 4">DSM 22153</strain>
    </source>
</reference>
<feature type="domain" description="Fumarylacetoacetase-like C-terminal" evidence="1">
    <location>
        <begin position="81"/>
        <end position="332"/>
    </location>
</feature>
<dbReference type="Pfam" id="PF18288">
    <property type="entry name" value="FAA_hydro_N_2"/>
    <property type="match status" value="1"/>
</dbReference>
<name>A0A1M7BLZ3_9HYPH</name>
<dbReference type="Gene3D" id="3.90.850.10">
    <property type="entry name" value="Fumarylacetoacetase-like, C-terminal domain"/>
    <property type="match status" value="1"/>
</dbReference>
<dbReference type="PANTHER" id="PTHR43211:SF1">
    <property type="entry name" value="BLL6422 PROTEIN"/>
    <property type="match status" value="1"/>
</dbReference>
<accession>A0A1M7BLZ3</accession>
<dbReference type="PANTHER" id="PTHR43211">
    <property type="entry name" value="FUMARYLACETOACETATE HYDROLASE"/>
    <property type="match status" value="1"/>
</dbReference>
<organism evidence="3 4">
    <name type="scientific">Roseibium suaedae</name>
    <dbReference type="NCBI Taxonomy" id="735517"/>
    <lineage>
        <taxon>Bacteria</taxon>
        <taxon>Pseudomonadati</taxon>
        <taxon>Pseudomonadota</taxon>
        <taxon>Alphaproteobacteria</taxon>
        <taxon>Hyphomicrobiales</taxon>
        <taxon>Stappiaceae</taxon>
        <taxon>Roseibium</taxon>
    </lineage>
</organism>
<dbReference type="Pfam" id="PF01557">
    <property type="entry name" value="FAA_hydrolase"/>
    <property type="match status" value="1"/>
</dbReference>
<keyword evidence="4" id="KW-1185">Reference proteome</keyword>
<evidence type="ECO:0000313" key="4">
    <source>
        <dbReference type="Proteomes" id="UP000186002"/>
    </source>
</evidence>
<protein>
    <submittedName>
        <fullName evidence="3">Fumarylacetoacetate (FAA) hydrolase</fullName>
    </submittedName>
</protein>
<dbReference type="OrthoDB" id="9775905at2"/>
<dbReference type="InterPro" id="IPR041072">
    <property type="entry name" value="FAA_hydro_N"/>
</dbReference>